<dbReference type="InterPro" id="IPR015422">
    <property type="entry name" value="PyrdxlP-dep_Trfase_small"/>
</dbReference>
<sequence>MNTADHNLAPKDLDSFWMPFSAQRNFKRDPRFIVSAKG</sequence>
<proteinExistence type="predicted"/>
<feature type="non-terminal residue" evidence="1">
    <location>
        <position position="38"/>
    </location>
</feature>
<organism evidence="1">
    <name type="scientific">marine metagenome</name>
    <dbReference type="NCBI Taxonomy" id="408172"/>
    <lineage>
        <taxon>unclassified sequences</taxon>
        <taxon>metagenomes</taxon>
        <taxon>ecological metagenomes</taxon>
    </lineage>
</organism>
<evidence type="ECO:0000313" key="1">
    <source>
        <dbReference type="EMBL" id="SVD37551.1"/>
    </source>
</evidence>
<reference evidence="1" key="1">
    <citation type="submission" date="2018-05" db="EMBL/GenBank/DDBJ databases">
        <authorList>
            <person name="Lanie J.A."/>
            <person name="Ng W.-L."/>
            <person name="Kazmierczak K.M."/>
            <person name="Andrzejewski T.M."/>
            <person name="Davidsen T.M."/>
            <person name="Wayne K.J."/>
            <person name="Tettelin H."/>
            <person name="Glass J.I."/>
            <person name="Rusch D."/>
            <person name="Podicherti R."/>
            <person name="Tsui H.-C.T."/>
            <person name="Winkler M.E."/>
        </authorList>
    </citation>
    <scope>NUCLEOTIDE SEQUENCE</scope>
</reference>
<dbReference type="Gene3D" id="3.90.1150.10">
    <property type="entry name" value="Aspartate Aminotransferase, domain 1"/>
    <property type="match status" value="1"/>
</dbReference>
<dbReference type="AlphaFoldDB" id="A0A382UV47"/>
<gene>
    <name evidence="1" type="ORF">METZ01_LOCUS390405</name>
</gene>
<name>A0A382UV47_9ZZZZ</name>
<dbReference type="EMBL" id="UINC01146681">
    <property type="protein sequence ID" value="SVD37551.1"/>
    <property type="molecule type" value="Genomic_DNA"/>
</dbReference>
<accession>A0A382UV47</accession>
<protein>
    <submittedName>
        <fullName evidence="1">Uncharacterized protein</fullName>
    </submittedName>
</protein>